<dbReference type="EMBL" id="ANMO01000185">
    <property type="protein sequence ID" value="EMB15232.1"/>
    <property type="molecule type" value="Genomic_DNA"/>
</dbReference>
<evidence type="ECO:0000313" key="1">
    <source>
        <dbReference type="EMBL" id="EMB15232.1"/>
    </source>
</evidence>
<gene>
    <name evidence="1" type="ORF">RE6C_04014</name>
</gene>
<proteinExistence type="predicted"/>
<sequence>MRSLTASRRDRSAGLFLRSWSSARITAEAPKRPTAQLLLTSIRYLVAPSHCLRPHG</sequence>
<comment type="caution">
    <text evidence="1">The sequence shown here is derived from an EMBL/GenBank/DDBJ whole genome shotgun (WGS) entry which is preliminary data.</text>
</comment>
<dbReference type="PATRIC" id="fig|1263867.3.peg.4301"/>
<keyword evidence="2" id="KW-1185">Reference proteome</keyword>
<accession>M2AR79</accession>
<evidence type="ECO:0000313" key="2">
    <source>
        <dbReference type="Proteomes" id="UP000011529"/>
    </source>
</evidence>
<dbReference type="Proteomes" id="UP000011529">
    <property type="component" value="Unassembled WGS sequence"/>
</dbReference>
<reference evidence="1" key="1">
    <citation type="submission" date="2012-11" db="EMBL/GenBank/DDBJ databases">
        <title>Permanent draft genomes of Rhodopirellula europaea strain SH398 and 6C.</title>
        <authorList>
            <person name="Richter M."/>
            <person name="Richter-Heitmann T."/>
            <person name="Frank C."/>
            <person name="Harder J."/>
            <person name="Glockner F.O."/>
        </authorList>
    </citation>
    <scope>NUCLEOTIDE SEQUENCE</scope>
    <source>
        <strain evidence="1">6C</strain>
    </source>
</reference>
<name>M2AR79_9BACT</name>
<dbReference type="AlphaFoldDB" id="M2AR79"/>
<organism evidence="1 2">
    <name type="scientific">Rhodopirellula europaea 6C</name>
    <dbReference type="NCBI Taxonomy" id="1263867"/>
    <lineage>
        <taxon>Bacteria</taxon>
        <taxon>Pseudomonadati</taxon>
        <taxon>Planctomycetota</taxon>
        <taxon>Planctomycetia</taxon>
        <taxon>Pirellulales</taxon>
        <taxon>Pirellulaceae</taxon>
        <taxon>Rhodopirellula</taxon>
    </lineage>
</organism>
<protein>
    <submittedName>
        <fullName evidence="1">Uncharacterized protein</fullName>
    </submittedName>
</protein>
<reference evidence="1" key="2">
    <citation type="journal article" date="2013" name="Mar. Genomics">
        <title>Expression of sulfatases in Rhodopirellula baltica and the diversity of sulfatases in the genus Rhodopirellula.</title>
        <authorList>
            <person name="Wegner C.E."/>
            <person name="Richter-Heitmann T."/>
            <person name="Klindworth A."/>
            <person name="Klockow C."/>
            <person name="Richter M."/>
            <person name="Achstetter T."/>
            <person name="Glockner F.O."/>
            <person name="Harder J."/>
        </authorList>
    </citation>
    <scope>NUCLEOTIDE SEQUENCE [LARGE SCALE GENOMIC DNA]</scope>
    <source>
        <strain evidence="1">6C</strain>
    </source>
</reference>